<evidence type="ECO:0000256" key="2">
    <source>
        <dbReference type="ARBA" id="ARBA00008531"/>
    </source>
</evidence>
<dbReference type="PANTHER" id="PTHR43134:SF3">
    <property type="entry name" value="FLAGELLAR BIOSYNTHESIS PROTEIN FLHF"/>
    <property type="match status" value="1"/>
</dbReference>
<keyword evidence="6" id="KW-0547">Nucleotide-binding</keyword>
<dbReference type="GO" id="GO:0005525">
    <property type="term" value="F:GTP binding"/>
    <property type="evidence" value="ECO:0007669"/>
    <property type="project" value="UniProtKB-UniRule"/>
</dbReference>
<dbReference type="PANTHER" id="PTHR43134">
    <property type="entry name" value="SIGNAL RECOGNITION PARTICLE RECEPTOR SUBUNIT ALPHA"/>
    <property type="match status" value="1"/>
</dbReference>
<keyword evidence="9" id="KW-0342">GTP-binding</keyword>
<keyword evidence="5" id="KW-1003">Cell membrane</keyword>
<evidence type="ECO:0000256" key="11">
    <source>
        <dbReference type="ARBA" id="ARBA00023225"/>
    </source>
</evidence>
<keyword evidence="17" id="KW-0282">Flagellum</keyword>
<dbReference type="GO" id="GO:0005886">
    <property type="term" value="C:plasma membrane"/>
    <property type="evidence" value="ECO:0007669"/>
    <property type="project" value="UniProtKB-SubCell"/>
</dbReference>
<evidence type="ECO:0000256" key="14">
    <source>
        <dbReference type="SAM" id="MobiDB-lite"/>
    </source>
</evidence>
<feature type="compositionally biased region" description="Basic and acidic residues" evidence="14">
    <location>
        <begin position="126"/>
        <end position="145"/>
    </location>
</feature>
<evidence type="ECO:0000256" key="10">
    <source>
        <dbReference type="ARBA" id="ARBA00023136"/>
    </source>
</evidence>
<dbReference type="EMBL" id="CBXV010000005">
    <property type="protein sequence ID" value="CDM65650.1"/>
    <property type="molecule type" value="Genomic_DNA"/>
</dbReference>
<dbReference type="OrthoDB" id="9778554at2"/>
<feature type="compositionally biased region" description="Polar residues" evidence="14">
    <location>
        <begin position="146"/>
        <end position="156"/>
    </location>
</feature>
<protein>
    <recommendedName>
        <fullName evidence="3 13">Flagellar biosynthesis protein FlhF</fullName>
    </recommendedName>
</protein>
<evidence type="ECO:0000256" key="5">
    <source>
        <dbReference type="ARBA" id="ARBA00022475"/>
    </source>
</evidence>
<comment type="similarity">
    <text evidence="2">Belongs to the GTP-binding SRP family.</text>
</comment>
<feature type="region of interest" description="Disordered" evidence="14">
    <location>
        <begin position="75"/>
        <end position="170"/>
    </location>
</feature>
<comment type="subcellular location">
    <subcellularLocation>
        <location evidence="1">Cell membrane</location>
        <topology evidence="1">Peripheral membrane protein</topology>
        <orientation evidence="1">Cytoplasmic side</orientation>
    </subcellularLocation>
</comment>
<name>A0A0B6WZS2_9BACT</name>
<dbReference type="SMART" id="SM00382">
    <property type="entry name" value="AAA"/>
    <property type="match status" value="1"/>
</dbReference>
<dbReference type="AlphaFoldDB" id="A0A0B6WZS2"/>
<dbReference type="GO" id="GO:0003924">
    <property type="term" value="F:GTPase activity"/>
    <property type="evidence" value="ECO:0007669"/>
    <property type="project" value="UniProtKB-UniRule"/>
</dbReference>
<accession>A0A0B6WZS2</accession>
<dbReference type="CDD" id="cd17873">
    <property type="entry name" value="FlhF"/>
    <property type="match status" value="1"/>
</dbReference>
<dbReference type="NCBIfam" id="TIGR03499">
    <property type="entry name" value="FlhF"/>
    <property type="match status" value="1"/>
</dbReference>
<feature type="domain" description="SRP54-type proteins GTP-binding" evidence="16">
    <location>
        <begin position="287"/>
        <end position="478"/>
    </location>
</feature>
<comment type="function">
    <text evidence="12">Necessary for flagellar biosynthesis. May be involved in translocation of the flagellum.</text>
</comment>
<keyword evidence="4" id="KW-0813">Transport</keyword>
<keyword evidence="17" id="KW-0969">Cilium</keyword>
<dbReference type="GO" id="GO:0044781">
    <property type="term" value="P:bacterial-type flagellum organization"/>
    <property type="evidence" value="ECO:0007669"/>
    <property type="project" value="UniProtKB-UniRule"/>
</dbReference>
<dbReference type="GO" id="GO:0005047">
    <property type="term" value="F:signal recognition particle binding"/>
    <property type="evidence" value="ECO:0007669"/>
    <property type="project" value="TreeGrafter"/>
</dbReference>
<evidence type="ECO:0000256" key="13">
    <source>
        <dbReference type="NCBIfam" id="TIGR03499"/>
    </source>
</evidence>
<reference evidence="17 18" key="2">
    <citation type="submission" date="2015-01" db="EMBL/GenBank/DDBJ databases">
        <title>Complete genome sequence of Pyrinomonas methylaliphatogenes type strain K22T.</title>
        <authorList>
            <person name="Lee K.C.Y."/>
            <person name="Power J.F."/>
            <person name="Dunfield P.F."/>
            <person name="Morgan X.C."/>
            <person name="Huttenhower C."/>
            <person name="Stott M.B."/>
        </authorList>
    </citation>
    <scope>NUCLEOTIDE SEQUENCE [LARGE SCALE GENOMIC DNA]</scope>
    <source>
        <strain evidence="17 18">K22</strain>
    </source>
</reference>
<dbReference type="Gene3D" id="3.40.50.300">
    <property type="entry name" value="P-loop containing nucleotide triphosphate hydrolases"/>
    <property type="match status" value="1"/>
</dbReference>
<evidence type="ECO:0000256" key="8">
    <source>
        <dbReference type="ARBA" id="ARBA00022927"/>
    </source>
</evidence>
<keyword evidence="8" id="KW-0653">Protein transport</keyword>
<evidence type="ECO:0000256" key="6">
    <source>
        <dbReference type="ARBA" id="ARBA00022741"/>
    </source>
</evidence>
<sequence length="486" mass="53224">MTIRCYRAATMREALEKIKSELGEDALVLDTRRVRARSWFGFGGREMVEVRVAEPKASKRDERERNKRSYYVEREGLRLLDDSPAMPSSAASEKKATDELPSEPVRSEQPKREARSNRGPALDLGDLLRAKSELEIGAERARKSNGDATSSASAERTQAGEPERQNGMTRSALTAELERLRAELREVKFALGAFAARADGRSFGDHEMRLAADEEPLDPPFYEAYLELTAIGLTPEYARRVMRAALALNLTEAGGEIADLTRSALVYTLNSVVQFASDPLAQGEEDSPVVAFIGPTGVGKTTTIAKLAARVALRARRRVELITLDTYRIAAVEQLKTYAEIIGSGFHVAHSTIELDALIRRRARGAVCIIDTVGRSPHDLADQMELADYLRANDEIIKCLVLQATMHPVDALAAAKKFALYGANRLALTKLDETSRPGAAAVVAADARVPLTYLCAGQRVPEDLEQASAESFALRILRAGFGKEGR</sequence>
<dbReference type="GO" id="GO:0006614">
    <property type="term" value="P:SRP-dependent cotranslational protein targeting to membrane"/>
    <property type="evidence" value="ECO:0007669"/>
    <property type="project" value="UniProtKB-UniRule"/>
</dbReference>
<dbReference type="Proteomes" id="UP000031518">
    <property type="component" value="Unassembled WGS sequence"/>
</dbReference>
<keyword evidence="10" id="KW-0472">Membrane</keyword>
<dbReference type="InterPro" id="IPR020006">
    <property type="entry name" value="FlhF"/>
</dbReference>
<dbReference type="Pfam" id="PF00448">
    <property type="entry name" value="SRP54"/>
    <property type="match status" value="1"/>
</dbReference>
<dbReference type="RefSeq" id="WP_041976031.1">
    <property type="nucleotide sequence ID" value="NZ_CBXV010000005.1"/>
</dbReference>
<reference evidence="17 18" key="1">
    <citation type="submission" date="2013-12" db="EMBL/GenBank/DDBJ databases">
        <authorList>
            <person name="Stott M."/>
        </authorList>
    </citation>
    <scope>NUCLEOTIDE SEQUENCE [LARGE SCALE GENOMIC DNA]</scope>
    <source>
        <strain evidence="17 18">K22</strain>
    </source>
</reference>
<keyword evidence="17" id="KW-0966">Cell projection</keyword>
<feature type="compositionally biased region" description="Basic and acidic residues" evidence="14">
    <location>
        <begin position="105"/>
        <end position="116"/>
    </location>
</feature>
<evidence type="ECO:0000256" key="3">
    <source>
        <dbReference type="ARBA" id="ARBA00014919"/>
    </source>
</evidence>
<gene>
    <name evidence="17" type="ORF">PYK22_01655</name>
</gene>
<evidence type="ECO:0000259" key="16">
    <source>
        <dbReference type="SMART" id="SM00962"/>
    </source>
</evidence>
<evidence type="ECO:0000259" key="15">
    <source>
        <dbReference type="SMART" id="SM00382"/>
    </source>
</evidence>
<dbReference type="InterPro" id="IPR047040">
    <property type="entry name" value="FlhF__GTPase_dom"/>
</dbReference>
<dbReference type="SUPFAM" id="SSF52540">
    <property type="entry name" value="P-loop containing nucleoside triphosphate hydrolases"/>
    <property type="match status" value="1"/>
</dbReference>
<evidence type="ECO:0000256" key="1">
    <source>
        <dbReference type="ARBA" id="ARBA00004413"/>
    </source>
</evidence>
<feature type="domain" description="AAA+ ATPase" evidence="15">
    <location>
        <begin position="286"/>
        <end position="432"/>
    </location>
</feature>
<keyword evidence="7" id="KW-1005">Bacterial flagellum biogenesis</keyword>
<evidence type="ECO:0000256" key="7">
    <source>
        <dbReference type="ARBA" id="ARBA00022795"/>
    </source>
</evidence>
<dbReference type="InterPro" id="IPR000897">
    <property type="entry name" value="SRP54_GTPase_dom"/>
</dbReference>
<dbReference type="InterPro" id="IPR027417">
    <property type="entry name" value="P-loop_NTPase"/>
</dbReference>
<dbReference type="SMART" id="SM00962">
    <property type="entry name" value="SRP54"/>
    <property type="match status" value="1"/>
</dbReference>
<dbReference type="InterPro" id="IPR003593">
    <property type="entry name" value="AAA+_ATPase"/>
</dbReference>
<organism evidence="17 18">
    <name type="scientific">Pyrinomonas methylaliphatogenes</name>
    <dbReference type="NCBI Taxonomy" id="454194"/>
    <lineage>
        <taxon>Bacteria</taxon>
        <taxon>Pseudomonadati</taxon>
        <taxon>Acidobacteriota</taxon>
        <taxon>Blastocatellia</taxon>
        <taxon>Blastocatellales</taxon>
        <taxon>Pyrinomonadaceae</taxon>
        <taxon>Pyrinomonas</taxon>
    </lineage>
</organism>
<dbReference type="Gene3D" id="1.20.120.1380">
    <property type="entry name" value="Flagellar FlhF biosynthesis protein, N domain"/>
    <property type="match status" value="1"/>
</dbReference>
<evidence type="ECO:0000256" key="12">
    <source>
        <dbReference type="ARBA" id="ARBA00025337"/>
    </source>
</evidence>
<evidence type="ECO:0000313" key="17">
    <source>
        <dbReference type="EMBL" id="CDM65650.1"/>
    </source>
</evidence>
<dbReference type="STRING" id="454194.PYK22_01655"/>
<proteinExistence type="inferred from homology"/>
<keyword evidence="18" id="KW-1185">Reference proteome</keyword>
<evidence type="ECO:0000313" key="18">
    <source>
        <dbReference type="Proteomes" id="UP000031518"/>
    </source>
</evidence>
<keyword evidence="11" id="KW-1006">Bacterial flagellum protein export</keyword>
<dbReference type="FunFam" id="3.40.50.300:FF:000695">
    <property type="entry name" value="Flagellar biosynthesis regulator FlhF"/>
    <property type="match status" value="1"/>
</dbReference>
<evidence type="ECO:0000256" key="4">
    <source>
        <dbReference type="ARBA" id="ARBA00022448"/>
    </source>
</evidence>
<evidence type="ECO:0000256" key="9">
    <source>
        <dbReference type="ARBA" id="ARBA00023134"/>
    </source>
</evidence>
<dbReference type="GO" id="GO:0015031">
    <property type="term" value="P:protein transport"/>
    <property type="evidence" value="ECO:0007669"/>
    <property type="project" value="UniProtKB-KW"/>
</dbReference>